<protein>
    <submittedName>
        <fullName evidence="1">Uncharacterized protein</fullName>
    </submittedName>
</protein>
<dbReference type="Proteomes" id="UP000265520">
    <property type="component" value="Unassembled WGS sequence"/>
</dbReference>
<dbReference type="EMBL" id="LXQA010660602">
    <property type="protein sequence ID" value="MCI64660.1"/>
    <property type="molecule type" value="Genomic_DNA"/>
</dbReference>
<accession>A0A392TWL1</accession>
<name>A0A392TWL1_9FABA</name>
<keyword evidence="2" id="KW-1185">Reference proteome</keyword>
<sequence>DQPFDTQSTPPEMEIWDKMEVVEIAAYTSSPPNTTILGCCSRHWASKNAS</sequence>
<feature type="non-terminal residue" evidence="1">
    <location>
        <position position="1"/>
    </location>
</feature>
<proteinExistence type="predicted"/>
<organism evidence="1 2">
    <name type="scientific">Trifolium medium</name>
    <dbReference type="NCBI Taxonomy" id="97028"/>
    <lineage>
        <taxon>Eukaryota</taxon>
        <taxon>Viridiplantae</taxon>
        <taxon>Streptophyta</taxon>
        <taxon>Embryophyta</taxon>
        <taxon>Tracheophyta</taxon>
        <taxon>Spermatophyta</taxon>
        <taxon>Magnoliopsida</taxon>
        <taxon>eudicotyledons</taxon>
        <taxon>Gunneridae</taxon>
        <taxon>Pentapetalae</taxon>
        <taxon>rosids</taxon>
        <taxon>fabids</taxon>
        <taxon>Fabales</taxon>
        <taxon>Fabaceae</taxon>
        <taxon>Papilionoideae</taxon>
        <taxon>50 kb inversion clade</taxon>
        <taxon>NPAAA clade</taxon>
        <taxon>Hologalegina</taxon>
        <taxon>IRL clade</taxon>
        <taxon>Trifolieae</taxon>
        <taxon>Trifolium</taxon>
    </lineage>
</organism>
<comment type="caution">
    <text evidence="1">The sequence shown here is derived from an EMBL/GenBank/DDBJ whole genome shotgun (WGS) entry which is preliminary data.</text>
</comment>
<dbReference type="AlphaFoldDB" id="A0A392TWL1"/>
<evidence type="ECO:0000313" key="1">
    <source>
        <dbReference type="EMBL" id="MCI64660.1"/>
    </source>
</evidence>
<evidence type="ECO:0000313" key="2">
    <source>
        <dbReference type="Proteomes" id="UP000265520"/>
    </source>
</evidence>
<reference evidence="1 2" key="1">
    <citation type="journal article" date="2018" name="Front. Plant Sci.">
        <title>Red Clover (Trifolium pratense) and Zigzag Clover (T. medium) - A Picture of Genomic Similarities and Differences.</title>
        <authorList>
            <person name="Dluhosova J."/>
            <person name="Istvanek J."/>
            <person name="Nedelnik J."/>
            <person name="Repkova J."/>
        </authorList>
    </citation>
    <scope>NUCLEOTIDE SEQUENCE [LARGE SCALE GENOMIC DNA]</scope>
    <source>
        <strain evidence="2">cv. 10/8</strain>
        <tissue evidence="1">Leaf</tissue>
    </source>
</reference>